<gene>
    <name evidence="1" type="ORF">SAMN04489796_11127</name>
</gene>
<proteinExistence type="predicted"/>
<evidence type="ECO:0000313" key="1">
    <source>
        <dbReference type="EMBL" id="SDI43668.1"/>
    </source>
</evidence>
<dbReference type="InterPro" id="IPR036513">
    <property type="entry name" value="STAS_dom_sf"/>
</dbReference>
<dbReference type="Proteomes" id="UP000199492">
    <property type="component" value="Unassembled WGS sequence"/>
</dbReference>
<sequence>MNYNPKIINKAYTIYNLKLGTVYFYHNFMVAEFKEGADITFKNFEELSFLIKTHYKDQPIGFITNRVNSYSVNVNDAKNFNETFGNLKAYATIAYSNLTERIIEIESHFFKFNRKVFKDFDTAISWVEETLSKQETKHYNK</sequence>
<reference evidence="2" key="1">
    <citation type="submission" date="2016-10" db="EMBL/GenBank/DDBJ databases">
        <authorList>
            <person name="Varghese N."/>
            <person name="Submissions S."/>
        </authorList>
    </citation>
    <scope>NUCLEOTIDE SEQUENCE [LARGE SCALE GENOMIC DNA]</scope>
    <source>
        <strain evidence="2">DSM 15363</strain>
    </source>
</reference>
<dbReference type="SUPFAM" id="SSF52091">
    <property type="entry name" value="SpoIIaa-like"/>
    <property type="match status" value="1"/>
</dbReference>
<dbReference type="EMBL" id="FNCZ01000011">
    <property type="protein sequence ID" value="SDI43668.1"/>
    <property type="molecule type" value="Genomic_DNA"/>
</dbReference>
<keyword evidence="2" id="KW-1185">Reference proteome</keyword>
<organism evidence="1 2">
    <name type="scientific">Winogradskyella thalassocola</name>
    <dbReference type="NCBI Taxonomy" id="262004"/>
    <lineage>
        <taxon>Bacteria</taxon>
        <taxon>Pseudomonadati</taxon>
        <taxon>Bacteroidota</taxon>
        <taxon>Flavobacteriia</taxon>
        <taxon>Flavobacteriales</taxon>
        <taxon>Flavobacteriaceae</taxon>
        <taxon>Winogradskyella</taxon>
    </lineage>
</organism>
<protein>
    <recommendedName>
        <fullName evidence="3">SpoIIAA-like</fullName>
    </recommendedName>
</protein>
<name>A0A1G8KJU9_9FLAO</name>
<evidence type="ECO:0008006" key="3">
    <source>
        <dbReference type="Google" id="ProtNLM"/>
    </source>
</evidence>
<evidence type="ECO:0000313" key="2">
    <source>
        <dbReference type="Proteomes" id="UP000199492"/>
    </source>
</evidence>
<accession>A0A1G8KJU9</accession>
<dbReference type="AlphaFoldDB" id="A0A1G8KJU9"/>
<dbReference type="STRING" id="262004.SAMN04489796_11127"/>